<dbReference type="InterPro" id="IPR032466">
    <property type="entry name" value="Metal_Hydrolase"/>
</dbReference>
<evidence type="ECO:0008006" key="2">
    <source>
        <dbReference type="Google" id="ProtNLM"/>
    </source>
</evidence>
<dbReference type="Pfam" id="PF19799">
    <property type="entry name" value="DUF6282"/>
    <property type="match status" value="1"/>
</dbReference>
<organism evidence="1">
    <name type="scientific">marine metagenome</name>
    <dbReference type="NCBI Taxonomy" id="408172"/>
    <lineage>
        <taxon>unclassified sequences</taxon>
        <taxon>metagenomes</taxon>
        <taxon>ecological metagenomes</taxon>
    </lineage>
</organism>
<accession>A0A381TGW3</accession>
<protein>
    <recommendedName>
        <fullName evidence="2">Amidohydrolase-related domain-containing protein</fullName>
    </recommendedName>
</protein>
<sequence length="273" mass="29505">VKDEIESLLKRSIDLHVYAAPDIPERRMDALETTRAAYEAGMGGFVLKSPNYLTSPLTYTLSQMYPGLEIYGSISLNSSVGGINPEAVATAAQLGTKVVWMPTISAEFYQSKINSGKGLSILDKSEKLTDDTIQVIDIAQANDMVLASGCISPLETMKLFEAAKDSGIKRMIVTHPEELLEDQVKDLTTLGVYMEYSFLSCMPLRAKISPVNLLAQILKAGIERCIVTTAFGQPANPPPSEGMRMAIATLLDSGMSPKNISLLVKDNPSGLLS</sequence>
<dbReference type="EMBL" id="UINC01004282">
    <property type="protein sequence ID" value="SVA13173.1"/>
    <property type="molecule type" value="Genomic_DNA"/>
</dbReference>
<reference evidence="1" key="1">
    <citation type="submission" date="2018-05" db="EMBL/GenBank/DDBJ databases">
        <authorList>
            <person name="Lanie J.A."/>
            <person name="Ng W.-L."/>
            <person name="Kazmierczak K.M."/>
            <person name="Andrzejewski T.M."/>
            <person name="Davidsen T.M."/>
            <person name="Wayne K.J."/>
            <person name="Tettelin H."/>
            <person name="Glass J.I."/>
            <person name="Rusch D."/>
            <person name="Podicherti R."/>
            <person name="Tsui H.-C.T."/>
            <person name="Winkler M.E."/>
        </authorList>
    </citation>
    <scope>NUCLEOTIDE SEQUENCE</scope>
</reference>
<dbReference type="SUPFAM" id="SSF51556">
    <property type="entry name" value="Metallo-dependent hydrolases"/>
    <property type="match status" value="1"/>
</dbReference>
<evidence type="ECO:0000313" key="1">
    <source>
        <dbReference type="EMBL" id="SVA13173.1"/>
    </source>
</evidence>
<dbReference type="InterPro" id="IPR046249">
    <property type="entry name" value="DUF6282"/>
</dbReference>
<gene>
    <name evidence="1" type="ORF">METZ01_LOCUS66027</name>
</gene>
<proteinExistence type="predicted"/>
<dbReference type="AlphaFoldDB" id="A0A381TGW3"/>
<name>A0A381TGW3_9ZZZZ</name>
<feature type="non-terminal residue" evidence="1">
    <location>
        <position position="1"/>
    </location>
</feature>